<dbReference type="Gene3D" id="1.20.1250.20">
    <property type="entry name" value="MFS general substrate transporter like domains"/>
    <property type="match status" value="1"/>
</dbReference>
<organism evidence="1 2">
    <name type="scientific">Trifolium medium</name>
    <dbReference type="NCBI Taxonomy" id="97028"/>
    <lineage>
        <taxon>Eukaryota</taxon>
        <taxon>Viridiplantae</taxon>
        <taxon>Streptophyta</taxon>
        <taxon>Embryophyta</taxon>
        <taxon>Tracheophyta</taxon>
        <taxon>Spermatophyta</taxon>
        <taxon>Magnoliopsida</taxon>
        <taxon>eudicotyledons</taxon>
        <taxon>Gunneridae</taxon>
        <taxon>Pentapetalae</taxon>
        <taxon>rosids</taxon>
        <taxon>fabids</taxon>
        <taxon>Fabales</taxon>
        <taxon>Fabaceae</taxon>
        <taxon>Papilionoideae</taxon>
        <taxon>50 kb inversion clade</taxon>
        <taxon>NPAAA clade</taxon>
        <taxon>Hologalegina</taxon>
        <taxon>IRL clade</taxon>
        <taxon>Trifolieae</taxon>
        <taxon>Trifolium</taxon>
    </lineage>
</organism>
<protein>
    <submittedName>
        <fullName evidence="1">Putative peptide/nitrate transporter</fullName>
    </submittedName>
</protein>
<dbReference type="PANTHER" id="PTHR11654">
    <property type="entry name" value="OLIGOPEPTIDE TRANSPORTER-RELATED"/>
    <property type="match status" value="1"/>
</dbReference>
<dbReference type="InterPro" id="IPR036259">
    <property type="entry name" value="MFS_trans_sf"/>
</dbReference>
<reference evidence="1 2" key="1">
    <citation type="journal article" date="2018" name="Front. Plant Sci.">
        <title>Red Clover (Trifolium pratense) and Zigzag Clover (T. medium) - A Picture of Genomic Similarities and Differences.</title>
        <authorList>
            <person name="Dluhosova J."/>
            <person name="Istvanek J."/>
            <person name="Nedelnik J."/>
            <person name="Repkova J."/>
        </authorList>
    </citation>
    <scope>NUCLEOTIDE SEQUENCE [LARGE SCALE GENOMIC DNA]</scope>
    <source>
        <strain evidence="2">cv. 10/8</strain>
        <tissue evidence="1">Leaf</tissue>
    </source>
</reference>
<dbReference type="Proteomes" id="UP000265520">
    <property type="component" value="Unassembled WGS sequence"/>
</dbReference>
<dbReference type="EMBL" id="LXQA010075342">
    <property type="protein sequence ID" value="MCI10200.1"/>
    <property type="molecule type" value="Genomic_DNA"/>
</dbReference>
<comment type="caution">
    <text evidence="1">The sequence shown here is derived from an EMBL/GenBank/DDBJ whole genome shotgun (WGS) entry which is preliminary data.</text>
</comment>
<evidence type="ECO:0000313" key="2">
    <source>
        <dbReference type="Proteomes" id="UP000265520"/>
    </source>
</evidence>
<dbReference type="AlphaFoldDB" id="A0A392PFF0"/>
<sequence length="108" mass="11993">MEESNDVLLEAQLALVDGVVDYRGQPAIRSKSGYWRSAWFIIGVEMAERVSYYGIQGNLISYLTGPLKQSTATAAENVNIWSGTVFLLPLLGTRIVNNISYASFHHQI</sequence>
<evidence type="ECO:0000313" key="1">
    <source>
        <dbReference type="EMBL" id="MCI10200.1"/>
    </source>
</evidence>
<accession>A0A392PFF0</accession>
<name>A0A392PFF0_9FABA</name>
<proteinExistence type="predicted"/>
<keyword evidence="2" id="KW-1185">Reference proteome</keyword>